<evidence type="ECO:0000313" key="1">
    <source>
        <dbReference type="EMBL" id="NEU95291.1"/>
    </source>
</evidence>
<evidence type="ECO:0000313" key="2">
    <source>
        <dbReference type="Proteomes" id="UP000468531"/>
    </source>
</evidence>
<reference evidence="1 2" key="1">
    <citation type="journal article" date="2020" name="Arch. Microbiol.">
        <title>Bradyrhizobium uaiense sp. nov., a new highly efficient cowpea symbiont.</title>
        <authorList>
            <person name="Cabral Michel D."/>
            <person name="Azarias Guimaraes A."/>
            <person name="Martins da Costa E."/>
            <person name="Soares de Carvalho T."/>
            <person name="Balsanelli E."/>
            <person name="Willems A."/>
            <person name="Maltempi de Souza E."/>
            <person name="de Souza Moreira F.M."/>
        </authorList>
    </citation>
    <scope>NUCLEOTIDE SEQUENCE [LARGE SCALE GENOMIC DNA]</scope>
    <source>
        <strain evidence="1 2">UFLA 03-164</strain>
    </source>
</reference>
<dbReference type="Proteomes" id="UP000468531">
    <property type="component" value="Unassembled WGS sequence"/>
</dbReference>
<accession>A0A6P1BCG0</accession>
<organism evidence="1 2">
    <name type="scientific">Bradyrhizobium uaiense</name>
    <dbReference type="NCBI Taxonomy" id="2594946"/>
    <lineage>
        <taxon>Bacteria</taxon>
        <taxon>Pseudomonadati</taxon>
        <taxon>Pseudomonadota</taxon>
        <taxon>Alphaproteobacteria</taxon>
        <taxon>Hyphomicrobiales</taxon>
        <taxon>Nitrobacteraceae</taxon>
        <taxon>Bradyrhizobium</taxon>
    </lineage>
</organism>
<dbReference type="EMBL" id="VKHP01000012">
    <property type="protein sequence ID" value="NEU95291.1"/>
    <property type="molecule type" value="Genomic_DNA"/>
</dbReference>
<protein>
    <submittedName>
        <fullName evidence="1">Uncharacterized protein</fullName>
    </submittedName>
</protein>
<dbReference type="RefSeq" id="WP_163151353.1">
    <property type="nucleotide sequence ID" value="NZ_VKHP01000012.1"/>
</dbReference>
<name>A0A6P1BCG0_9BRAD</name>
<dbReference type="AlphaFoldDB" id="A0A6P1BCG0"/>
<keyword evidence="2" id="KW-1185">Reference proteome</keyword>
<gene>
    <name evidence="1" type="ORF">FNJ47_05470</name>
</gene>
<sequence>MDLTEIQGYAIQARMALIVGAGTFDRVFAGIRFAEVDGPLLYVYAKDESTAAEIEDNFALHVAFVASQILRREIDVVVVLPKVLQ</sequence>
<proteinExistence type="predicted"/>
<comment type="caution">
    <text evidence="1">The sequence shown here is derived from an EMBL/GenBank/DDBJ whole genome shotgun (WGS) entry which is preliminary data.</text>
</comment>